<dbReference type="Gene3D" id="3.90.180.10">
    <property type="entry name" value="Medium-chain alcohol dehydrogenases, catalytic domain"/>
    <property type="match status" value="1"/>
</dbReference>
<accession>A0AA35YN81</accession>
<proteinExistence type="predicted"/>
<gene>
    <name evidence="1" type="ORF">LSALG_LOCUS17102</name>
</gene>
<sequence>MTLQGESASLSDRYGLVIGLPTATSILMKKQIQYRLSHGIDMEMRASLSEYWWTYMRTNAKGLVEIRRLTEAGRLKVSVQKTFPIMQVQEAHQAKDTRINPGAGRLKIDFWIAKEIRNVHNIVGFKNFFPLQSIIELRSKVFYNLDITLFVILRFQGDSWDPVELKIGDWLCKRWTSGIDILLGTHEIKNKNVIVFLAGNETTDIKAK</sequence>
<keyword evidence="2" id="KW-1185">Reference proteome</keyword>
<dbReference type="Gene3D" id="3.40.50.720">
    <property type="entry name" value="NAD(P)-binding Rossmann-like Domain"/>
    <property type="match status" value="1"/>
</dbReference>
<dbReference type="AlphaFoldDB" id="A0AA35YN81"/>
<dbReference type="EMBL" id="OX465079">
    <property type="protein sequence ID" value="CAI9277161.1"/>
    <property type="molecule type" value="Genomic_DNA"/>
</dbReference>
<dbReference type="PANTHER" id="PTHR43482">
    <property type="entry name" value="PROTEIN AST1-RELATED"/>
    <property type="match status" value="1"/>
</dbReference>
<evidence type="ECO:0000313" key="1">
    <source>
        <dbReference type="EMBL" id="CAI9277161.1"/>
    </source>
</evidence>
<organism evidence="1 2">
    <name type="scientific">Lactuca saligna</name>
    <name type="common">Willowleaf lettuce</name>
    <dbReference type="NCBI Taxonomy" id="75948"/>
    <lineage>
        <taxon>Eukaryota</taxon>
        <taxon>Viridiplantae</taxon>
        <taxon>Streptophyta</taxon>
        <taxon>Embryophyta</taxon>
        <taxon>Tracheophyta</taxon>
        <taxon>Spermatophyta</taxon>
        <taxon>Magnoliopsida</taxon>
        <taxon>eudicotyledons</taxon>
        <taxon>Gunneridae</taxon>
        <taxon>Pentapetalae</taxon>
        <taxon>asterids</taxon>
        <taxon>campanulids</taxon>
        <taxon>Asterales</taxon>
        <taxon>Asteraceae</taxon>
        <taxon>Cichorioideae</taxon>
        <taxon>Cichorieae</taxon>
        <taxon>Lactucinae</taxon>
        <taxon>Lactuca</taxon>
    </lineage>
</organism>
<dbReference type="Pfam" id="PF13602">
    <property type="entry name" value="ADH_zinc_N_2"/>
    <property type="match status" value="1"/>
</dbReference>
<evidence type="ECO:0000313" key="2">
    <source>
        <dbReference type="Proteomes" id="UP001177003"/>
    </source>
</evidence>
<reference evidence="1" key="1">
    <citation type="submission" date="2023-04" db="EMBL/GenBank/DDBJ databases">
        <authorList>
            <person name="Vijverberg K."/>
            <person name="Xiong W."/>
            <person name="Schranz E."/>
        </authorList>
    </citation>
    <scope>NUCLEOTIDE SEQUENCE</scope>
</reference>
<protein>
    <submittedName>
        <fullName evidence="1">Uncharacterized protein</fullName>
    </submittedName>
</protein>
<dbReference type="InterPro" id="IPR052585">
    <property type="entry name" value="Lipid_raft_assoc_Zn_ADH"/>
</dbReference>
<dbReference type="PANTHER" id="PTHR43482:SF1">
    <property type="entry name" value="PROTEIN AST1-RELATED"/>
    <property type="match status" value="1"/>
</dbReference>
<name>A0AA35YN81_LACSI</name>
<dbReference type="Proteomes" id="UP001177003">
    <property type="component" value="Chromosome 3"/>
</dbReference>